<evidence type="ECO:0000313" key="3">
    <source>
        <dbReference type="EMBL" id="KAL3286746.1"/>
    </source>
</evidence>
<keyword evidence="2" id="KW-0732">Signal</keyword>
<feature type="region of interest" description="Disordered" evidence="1">
    <location>
        <begin position="50"/>
        <end position="108"/>
    </location>
</feature>
<dbReference type="AlphaFoldDB" id="A0ABD2P7P6"/>
<evidence type="ECO:0000256" key="2">
    <source>
        <dbReference type="SAM" id="SignalP"/>
    </source>
</evidence>
<feature type="compositionally biased region" description="Basic and acidic residues" evidence="1">
    <location>
        <begin position="79"/>
        <end position="104"/>
    </location>
</feature>
<sequence length="130" mass="13995">MQLSKTSLLGLFVLYSIVCTVSTKDLELQALTTGLNTTANITTEEEVVANTALPTRVPDHTTSIPPLHRSSTSESVPVPEEHEPISTERKSPEKSASEKPKENENSMATSYSQVYPLAIASLAVLLLSAI</sequence>
<keyword evidence="4" id="KW-1185">Reference proteome</keyword>
<organism evidence="3 4">
    <name type="scientific">Cryptolaemus montrouzieri</name>
    <dbReference type="NCBI Taxonomy" id="559131"/>
    <lineage>
        <taxon>Eukaryota</taxon>
        <taxon>Metazoa</taxon>
        <taxon>Ecdysozoa</taxon>
        <taxon>Arthropoda</taxon>
        <taxon>Hexapoda</taxon>
        <taxon>Insecta</taxon>
        <taxon>Pterygota</taxon>
        <taxon>Neoptera</taxon>
        <taxon>Endopterygota</taxon>
        <taxon>Coleoptera</taxon>
        <taxon>Polyphaga</taxon>
        <taxon>Cucujiformia</taxon>
        <taxon>Coccinelloidea</taxon>
        <taxon>Coccinellidae</taxon>
        <taxon>Scymninae</taxon>
        <taxon>Scymnini</taxon>
        <taxon>Cryptolaemus</taxon>
    </lineage>
</organism>
<proteinExistence type="predicted"/>
<feature type="signal peptide" evidence="2">
    <location>
        <begin position="1"/>
        <end position="23"/>
    </location>
</feature>
<dbReference type="Proteomes" id="UP001516400">
    <property type="component" value="Unassembled WGS sequence"/>
</dbReference>
<name>A0ABD2P7P6_9CUCU</name>
<evidence type="ECO:0000256" key="1">
    <source>
        <dbReference type="SAM" id="MobiDB-lite"/>
    </source>
</evidence>
<comment type="caution">
    <text evidence="3">The sequence shown here is derived from an EMBL/GenBank/DDBJ whole genome shotgun (WGS) entry which is preliminary data.</text>
</comment>
<dbReference type="EMBL" id="JABFTP020000185">
    <property type="protein sequence ID" value="KAL3286746.1"/>
    <property type="molecule type" value="Genomic_DNA"/>
</dbReference>
<reference evidence="3 4" key="1">
    <citation type="journal article" date="2021" name="BMC Biol.">
        <title>Horizontally acquired antibacterial genes associated with adaptive radiation of ladybird beetles.</title>
        <authorList>
            <person name="Li H.S."/>
            <person name="Tang X.F."/>
            <person name="Huang Y.H."/>
            <person name="Xu Z.Y."/>
            <person name="Chen M.L."/>
            <person name="Du X.Y."/>
            <person name="Qiu B.Y."/>
            <person name="Chen P.T."/>
            <person name="Zhang W."/>
            <person name="Slipinski A."/>
            <person name="Escalona H.E."/>
            <person name="Waterhouse R.M."/>
            <person name="Zwick A."/>
            <person name="Pang H."/>
        </authorList>
    </citation>
    <scope>NUCLEOTIDE SEQUENCE [LARGE SCALE GENOMIC DNA]</scope>
    <source>
        <strain evidence="3">SYSU2018</strain>
    </source>
</reference>
<gene>
    <name evidence="3" type="ORF">HHI36_001239</name>
</gene>
<accession>A0ABD2P7P6</accession>
<evidence type="ECO:0000313" key="4">
    <source>
        <dbReference type="Proteomes" id="UP001516400"/>
    </source>
</evidence>
<feature type="chain" id="PRO_5044743884" evidence="2">
    <location>
        <begin position="24"/>
        <end position="130"/>
    </location>
</feature>
<protein>
    <submittedName>
        <fullName evidence="3">Uncharacterized protein</fullName>
    </submittedName>
</protein>